<keyword evidence="5 8" id="KW-0812">Transmembrane</keyword>
<dbReference type="eggNOG" id="COG1807">
    <property type="taxonomic scope" value="Bacteria"/>
</dbReference>
<dbReference type="InterPro" id="IPR050297">
    <property type="entry name" value="LipidA_mod_glycosyltrf_83"/>
</dbReference>
<feature type="transmembrane region" description="Helical" evidence="8">
    <location>
        <begin position="141"/>
        <end position="157"/>
    </location>
</feature>
<feature type="transmembrane region" description="Helical" evidence="8">
    <location>
        <begin position="187"/>
        <end position="212"/>
    </location>
</feature>
<reference evidence="9 10" key="1">
    <citation type="submission" date="2013-09" db="EMBL/GenBank/DDBJ databases">
        <title>Whole genome shotgun sequence of Novosphingobium tardaugens NBRC 16725.</title>
        <authorList>
            <person name="Isaki S."/>
            <person name="Hosoyama A."/>
            <person name="Tsuchikane K."/>
            <person name="Katsumata H."/>
            <person name="Ando Y."/>
            <person name="Yamazaki S."/>
            <person name="Fujita N."/>
        </authorList>
    </citation>
    <scope>NUCLEOTIDE SEQUENCE [LARGE SCALE GENOMIC DNA]</scope>
    <source>
        <strain evidence="9 10">NBRC 16725</strain>
    </source>
</reference>
<evidence type="ECO:0000256" key="8">
    <source>
        <dbReference type="SAM" id="Phobius"/>
    </source>
</evidence>
<feature type="transmembrane region" description="Helical" evidence="8">
    <location>
        <begin position="322"/>
        <end position="340"/>
    </location>
</feature>
<keyword evidence="10" id="KW-1185">Reference proteome</keyword>
<dbReference type="Proteomes" id="UP000016568">
    <property type="component" value="Unassembled WGS sequence"/>
</dbReference>
<dbReference type="GO" id="GO:0005886">
    <property type="term" value="C:plasma membrane"/>
    <property type="evidence" value="ECO:0007669"/>
    <property type="project" value="UniProtKB-SubCell"/>
</dbReference>
<evidence type="ECO:0000256" key="3">
    <source>
        <dbReference type="ARBA" id="ARBA00022676"/>
    </source>
</evidence>
<evidence type="ECO:0000256" key="4">
    <source>
        <dbReference type="ARBA" id="ARBA00022679"/>
    </source>
</evidence>
<feature type="transmembrane region" description="Helical" evidence="8">
    <location>
        <begin position="242"/>
        <end position="261"/>
    </location>
</feature>
<sequence length="467" mass="50423">MFAAFALRVWQFGNPLIQSDEQFYLLVGQRMWEGAWVYSDIWDRKSVGLFLLYALFAKLGGGVYAYQIAATLFAAATAWAIACIARRWTSDRAAACAGLLYLAALNLIGGDGGQSPVFYNLPMVLAACCVLRVLEERDLRRGILLGALAMLCAGIALQIKYTAVFEGVFFGLVLMAWLWQRGAKVPMVLGVAAGWAGIALVPTVVLLAVYAASGRGDDFIYANFVSFFARGDVGIARQLGRLAHIMLILSPVLAAAMAGTVMTWRRAAGISPAARFCALWLCAAVAGLFLVGDFYDHYALPVLVPAAIGAAALFDAAGRLRWLAYAAVAYAIVAGAWHIAGNRKLYGTGDELAPFVAAVGQKPTGCLYVYQGPSSLYSLTRSCLLTRYTYPSHLSHVKERNALGVSQVDELKRLMAQSPRFVLIAAQAGESNDPDSRAVVMAELHQGYSPAVSAMIGKERFILYRKK</sequence>
<evidence type="ECO:0000256" key="2">
    <source>
        <dbReference type="ARBA" id="ARBA00022475"/>
    </source>
</evidence>
<comment type="subcellular location">
    <subcellularLocation>
        <location evidence="1">Cell membrane</location>
        <topology evidence="1">Multi-pass membrane protein</topology>
    </subcellularLocation>
</comment>
<dbReference type="PANTHER" id="PTHR33908:SF3">
    <property type="entry name" value="UNDECAPRENYL PHOSPHATE-ALPHA-4-AMINO-4-DEOXY-L-ARABINOSE ARABINOSYL TRANSFERASE"/>
    <property type="match status" value="1"/>
</dbReference>
<name>U2ZQ55_9SPHN</name>
<evidence type="ECO:0000313" key="10">
    <source>
        <dbReference type="Proteomes" id="UP000016568"/>
    </source>
</evidence>
<evidence type="ECO:0000256" key="7">
    <source>
        <dbReference type="ARBA" id="ARBA00023136"/>
    </source>
</evidence>
<evidence type="ECO:0000256" key="6">
    <source>
        <dbReference type="ARBA" id="ARBA00022989"/>
    </source>
</evidence>
<protein>
    <submittedName>
        <fullName evidence="9">Uncharacterized protein</fullName>
    </submittedName>
</protein>
<keyword evidence="3" id="KW-0328">Glycosyltransferase</keyword>
<evidence type="ECO:0000313" key="9">
    <source>
        <dbReference type="EMBL" id="GAD47499.1"/>
    </source>
</evidence>
<dbReference type="PANTHER" id="PTHR33908">
    <property type="entry name" value="MANNOSYLTRANSFERASE YKCB-RELATED"/>
    <property type="match status" value="1"/>
</dbReference>
<dbReference type="GO" id="GO:0009103">
    <property type="term" value="P:lipopolysaccharide biosynthetic process"/>
    <property type="evidence" value="ECO:0007669"/>
    <property type="project" value="UniProtKB-ARBA"/>
</dbReference>
<dbReference type="GO" id="GO:0010041">
    <property type="term" value="P:response to iron(III) ion"/>
    <property type="evidence" value="ECO:0007669"/>
    <property type="project" value="TreeGrafter"/>
</dbReference>
<feature type="transmembrane region" description="Helical" evidence="8">
    <location>
        <begin position="273"/>
        <end position="292"/>
    </location>
</feature>
<keyword evidence="6 8" id="KW-1133">Transmembrane helix</keyword>
<evidence type="ECO:0000256" key="5">
    <source>
        <dbReference type="ARBA" id="ARBA00022692"/>
    </source>
</evidence>
<dbReference type="GO" id="GO:0016763">
    <property type="term" value="F:pentosyltransferase activity"/>
    <property type="evidence" value="ECO:0007669"/>
    <property type="project" value="TreeGrafter"/>
</dbReference>
<evidence type="ECO:0000256" key="1">
    <source>
        <dbReference type="ARBA" id="ARBA00004651"/>
    </source>
</evidence>
<comment type="caution">
    <text evidence="9">The sequence shown here is derived from an EMBL/GenBank/DDBJ whole genome shotgun (WGS) entry which is preliminary data.</text>
</comment>
<organism evidence="9 10">
    <name type="scientific">Caenibius tardaugens NBRC 16725</name>
    <dbReference type="NCBI Taxonomy" id="1219035"/>
    <lineage>
        <taxon>Bacteria</taxon>
        <taxon>Pseudomonadati</taxon>
        <taxon>Pseudomonadota</taxon>
        <taxon>Alphaproteobacteria</taxon>
        <taxon>Sphingomonadales</taxon>
        <taxon>Erythrobacteraceae</taxon>
        <taxon>Caenibius</taxon>
    </lineage>
</organism>
<feature type="transmembrane region" description="Helical" evidence="8">
    <location>
        <begin position="64"/>
        <end position="85"/>
    </location>
</feature>
<gene>
    <name evidence="9" type="ORF">NT2_01_02680</name>
</gene>
<dbReference type="EMBL" id="BASZ01000001">
    <property type="protein sequence ID" value="GAD47499.1"/>
    <property type="molecule type" value="Genomic_DNA"/>
</dbReference>
<keyword evidence="4" id="KW-0808">Transferase</keyword>
<accession>U2ZQ55</accession>
<keyword evidence="7 8" id="KW-0472">Membrane</keyword>
<proteinExistence type="predicted"/>
<dbReference type="AlphaFoldDB" id="U2ZQ55"/>
<feature type="transmembrane region" description="Helical" evidence="8">
    <location>
        <begin position="163"/>
        <end position="180"/>
    </location>
</feature>
<keyword evidence="2" id="KW-1003">Cell membrane</keyword>